<dbReference type="InterPro" id="IPR020449">
    <property type="entry name" value="Tscrpt_reg_AraC-type_HTH"/>
</dbReference>
<evidence type="ECO:0000256" key="5">
    <source>
        <dbReference type="SAM" id="MobiDB-lite"/>
    </source>
</evidence>
<reference evidence="8 9" key="1">
    <citation type="submission" date="2021-03" db="EMBL/GenBank/DDBJ databases">
        <title>Genomic Encyclopedia of Type Strains, Phase IV (KMG-IV): sequencing the most valuable type-strain genomes for metagenomic binning, comparative biology and taxonomic classification.</title>
        <authorList>
            <person name="Goeker M."/>
        </authorList>
    </citation>
    <scope>NUCLEOTIDE SEQUENCE [LARGE SCALE GENOMIC DNA]</scope>
    <source>
        <strain evidence="8 9">DSM 101953</strain>
    </source>
</reference>
<dbReference type="PROSITE" id="PS01124">
    <property type="entry name" value="HTH_ARAC_FAMILY_2"/>
    <property type="match status" value="1"/>
</dbReference>
<name>A0ABS4NUB0_9BACL</name>
<keyword evidence="3" id="KW-0804">Transcription</keyword>
<evidence type="ECO:0000256" key="2">
    <source>
        <dbReference type="ARBA" id="ARBA00023125"/>
    </source>
</evidence>
<accession>A0ABS4NUB0</accession>
<dbReference type="InterPro" id="IPR011006">
    <property type="entry name" value="CheY-like_superfamily"/>
</dbReference>
<evidence type="ECO:0000259" key="7">
    <source>
        <dbReference type="PROSITE" id="PS50110"/>
    </source>
</evidence>
<feature type="region of interest" description="Disordered" evidence="5">
    <location>
        <begin position="516"/>
        <end position="541"/>
    </location>
</feature>
<dbReference type="SUPFAM" id="SSF52172">
    <property type="entry name" value="CheY-like"/>
    <property type="match status" value="1"/>
</dbReference>
<dbReference type="SMART" id="SM00448">
    <property type="entry name" value="REC"/>
    <property type="match status" value="1"/>
</dbReference>
<keyword evidence="2" id="KW-0238">DNA-binding</keyword>
<feature type="compositionally biased region" description="Basic and acidic residues" evidence="5">
    <location>
        <begin position="529"/>
        <end position="541"/>
    </location>
</feature>
<feature type="domain" description="HTH araC/xylS-type" evidence="6">
    <location>
        <begin position="427"/>
        <end position="525"/>
    </location>
</feature>
<dbReference type="InterPro" id="IPR018060">
    <property type="entry name" value="HTH_AraC"/>
</dbReference>
<dbReference type="PANTHER" id="PTHR43280:SF2">
    <property type="entry name" value="HTH-TYPE TRANSCRIPTIONAL REGULATOR EXSA"/>
    <property type="match status" value="1"/>
</dbReference>
<feature type="domain" description="Response regulatory" evidence="7">
    <location>
        <begin position="3"/>
        <end position="120"/>
    </location>
</feature>
<dbReference type="PANTHER" id="PTHR43280">
    <property type="entry name" value="ARAC-FAMILY TRANSCRIPTIONAL REGULATOR"/>
    <property type="match status" value="1"/>
</dbReference>
<dbReference type="SMART" id="SM00342">
    <property type="entry name" value="HTH_ARAC"/>
    <property type="match status" value="1"/>
</dbReference>
<dbReference type="Pfam" id="PF00072">
    <property type="entry name" value="Response_reg"/>
    <property type="match status" value="1"/>
</dbReference>
<organism evidence="8 9">
    <name type="scientific">Paenibacillus silagei</name>
    <dbReference type="NCBI Taxonomy" id="1670801"/>
    <lineage>
        <taxon>Bacteria</taxon>
        <taxon>Bacillati</taxon>
        <taxon>Bacillota</taxon>
        <taxon>Bacilli</taxon>
        <taxon>Bacillales</taxon>
        <taxon>Paenibacillaceae</taxon>
        <taxon>Paenibacillus</taxon>
    </lineage>
</organism>
<dbReference type="CDD" id="cd17536">
    <property type="entry name" value="REC_YesN-like"/>
    <property type="match status" value="1"/>
</dbReference>
<dbReference type="InterPro" id="IPR001789">
    <property type="entry name" value="Sig_transdc_resp-reg_receiver"/>
</dbReference>
<dbReference type="Gene3D" id="1.10.10.60">
    <property type="entry name" value="Homeodomain-like"/>
    <property type="match status" value="2"/>
</dbReference>
<evidence type="ECO:0000259" key="6">
    <source>
        <dbReference type="PROSITE" id="PS01124"/>
    </source>
</evidence>
<dbReference type="Pfam" id="PF12833">
    <property type="entry name" value="HTH_18"/>
    <property type="match status" value="1"/>
</dbReference>
<protein>
    <submittedName>
        <fullName evidence="8">Two-component system response regulator YesN</fullName>
    </submittedName>
</protein>
<evidence type="ECO:0000313" key="8">
    <source>
        <dbReference type="EMBL" id="MBP2112902.1"/>
    </source>
</evidence>
<gene>
    <name evidence="8" type="ORF">J2Z70_003056</name>
</gene>
<keyword evidence="4" id="KW-0597">Phosphoprotein</keyword>
<dbReference type="Proteomes" id="UP000773462">
    <property type="component" value="Unassembled WGS sequence"/>
</dbReference>
<keyword evidence="9" id="KW-1185">Reference proteome</keyword>
<dbReference type="InterPro" id="IPR009057">
    <property type="entry name" value="Homeodomain-like_sf"/>
</dbReference>
<dbReference type="Gene3D" id="3.40.50.2300">
    <property type="match status" value="1"/>
</dbReference>
<evidence type="ECO:0000256" key="1">
    <source>
        <dbReference type="ARBA" id="ARBA00023015"/>
    </source>
</evidence>
<feature type="modified residue" description="4-aspartylphosphate" evidence="4">
    <location>
        <position position="55"/>
    </location>
</feature>
<keyword evidence="1" id="KW-0805">Transcription regulation</keyword>
<comment type="caution">
    <text evidence="8">The sequence shown here is derived from an EMBL/GenBank/DDBJ whole genome shotgun (WGS) entry which is preliminary data.</text>
</comment>
<dbReference type="PROSITE" id="PS50110">
    <property type="entry name" value="RESPONSE_REGULATORY"/>
    <property type="match status" value="1"/>
</dbReference>
<proteinExistence type="predicted"/>
<evidence type="ECO:0000256" key="4">
    <source>
        <dbReference type="PROSITE-ProRule" id="PRU00169"/>
    </source>
</evidence>
<dbReference type="EMBL" id="JAGGLV010000009">
    <property type="protein sequence ID" value="MBP2112902.1"/>
    <property type="molecule type" value="Genomic_DNA"/>
</dbReference>
<dbReference type="PROSITE" id="PS00041">
    <property type="entry name" value="HTH_ARAC_FAMILY_1"/>
    <property type="match status" value="1"/>
</dbReference>
<evidence type="ECO:0000256" key="3">
    <source>
        <dbReference type="ARBA" id="ARBA00023163"/>
    </source>
</evidence>
<sequence>MMTLMLIDDDVPMLEYVEYLLGPLGLDLQLVASAYSSEDALEQFHAALPDIVIVDIGLPGMDGLELADAFRITKPEVRLIFLTCYEDFHYSKRAIQLEADDYLIKDELSPEQLKSSLAKAMSRFKSREELLERYSFRQAIERNKEVLKQSFLKQLLSGAAGQENTLEFGERLGISWKHPFLRHGFLHMDAASVTERYRYKDIPLIHSAVNNIALELSAAEASITPIMSRDADIYLVWNVEDPGVTENKLAEFMQAVQDKVEQYLKISLRGFYSESCAPVRSFGVLYKTLTDCRENNFYQPVKPVSLLEEHADFGQTLERRGEKERGMLSLALADQHAAWIDLAVNQWTQLASAERLLPRLVKETCGDLVRQLAFEAGGLAEEDFFTQLEQTVHIEEAASLTKRELRHLWRQFALAPAAAEEKDVRLQAVDEFLEEHVDRMVTSTDMAEHLHLNASYFSRYFKKLSGVNFTDYVNQYKMNMAITMLARPHETVENVAYTLGFSDRAYFSKVFKKYSGRNPSEFKAGPPEEQGREPSTDDAKP</sequence>
<dbReference type="PRINTS" id="PR00032">
    <property type="entry name" value="HTHARAC"/>
</dbReference>
<dbReference type="SUPFAM" id="SSF46689">
    <property type="entry name" value="Homeodomain-like"/>
    <property type="match status" value="2"/>
</dbReference>
<evidence type="ECO:0000313" key="9">
    <source>
        <dbReference type="Proteomes" id="UP000773462"/>
    </source>
</evidence>
<dbReference type="InterPro" id="IPR018062">
    <property type="entry name" value="HTH_AraC-typ_CS"/>
</dbReference>